<name>A0A510KBV4_9FUSO</name>
<evidence type="ECO:0000313" key="3">
    <source>
        <dbReference type="Proteomes" id="UP000321397"/>
    </source>
</evidence>
<feature type="domain" description="N-acetyltransferase" evidence="1">
    <location>
        <begin position="1"/>
        <end position="71"/>
    </location>
</feature>
<evidence type="ECO:0000313" key="2">
    <source>
        <dbReference type="EMBL" id="BBM48677.1"/>
    </source>
</evidence>
<dbReference type="EMBL" id="AP019834">
    <property type="protein sequence ID" value="BBM48677.1"/>
    <property type="molecule type" value="Genomic_DNA"/>
</dbReference>
<dbReference type="SUPFAM" id="SSF55729">
    <property type="entry name" value="Acyl-CoA N-acyltransferases (Nat)"/>
    <property type="match status" value="1"/>
</dbReference>
<evidence type="ECO:0000259" key="1">
    <source>
        <dbReference type="PROSITE" id="PS51186"/>
    </source>
</evidence>
<accession>A0A510KBV4</accession>
<dbReference type="InterPro" id="IPR000182">
    <property type="entry name" value="GNAT_dom"/>
</dbReference>
<reference evidence="2 3" key="1">
    <citation type="submission" date="2019-07" db="EMBL/GenBank/DDBJ databases">
        <title>Complete Genome Sequence of Leptotrichia wadei Strain JMUB3933.</title>
        <authorList>
            <person name="Watanabe S."/>
            <person name="Cui L."/>
        </authorList>
    </citation>
    <scope>NUCLEOTIDE SEQUENCE [LARGE SCALE GENOMIC DNA]</scope>
    <source>
        <strain evidence="2 3">JMUB3933</strain>
    </source>
</reference>
<dbReference type="PROSITE" id="PS51186">
    <property type="entry name" value="GNAT"/>
    <property type="match status" value="1"/>
</dbReference>
<dbReference type="AlphaFoldDB" id="A0A510KBV4"/>
<dbReference type="Proteomes" id="UP000321397">
    <property type="component" value="Chromosome"/>
</dbReference>
<dbReference type="CDD" id="cd04301">
    <property type="entry name" value="NAT_SF"/>
    <property type="match status" value="1"/>
</dbReference>
<gene>
    <name evidence="2" type="ORF">JMUB3933_2203</name>
</gene>
<proteinExistence type="predicted"/>
<dbReference type="RefSeq" id="WP_146962212.1">
    <property type="nucleotide sequence ID" value="NZ_AP019834.1"/>
</dbReference>
<dbReference type="Pfam" id="PF00583">
    <property type="entry name" value="Acetyltransf_1"/>
    <property type="match status" value="1"/>
</dbReference>
<dbReference type="GO" id="GO:0016747">
    <property type="term" value="F:acyltransferase activity, transferring groups other than amino-acyl groups"/>
    <property type="evidence" value="ECO:0007669"/>
    <property type="project" value="InterPro"/>
</dbReference>
<dbReference type="InterPro" id="IPR016181">
    <property type="entry name" value="Acyl_CoA_acyltransferase"/>
</dbReference>
<organism evidence="2 3">
    <name type="scientific">Leptotrichia wadei</name>
    <dbReference type="NCBI Taxonomy" id="157687"/>
    <lineage>
        <taxon>Bacteria</taxon>
        <taxon>Fusobacteriati</taxon>
        <taxon>Fusobacteriota</taxon>
        <taxon>Fusobacteriia</taxon>
        <taxon>Fusobacteriales</taxon>
        <taxon>Leptotrichiaceae</taxon>
        <taxon>Leptotrichia</taxon>
    </lineage>
</organism>
<sequence>MPILIGDKNYRKRGIATKIIRKLIERGKKLGYKELEIEKIYSWNLDSQKLYTNLGFKPFKEAKNGMSYKLIF</sequence>
<keyword evidence="2" id="KW-0808">Transferase</keyword>
<dbReference type="Gene3D" id="3.40.630.30">
    <property type="match status" value="1"/>
</dbReference>
<protein>
    <submittedName>
        <fullName evidence="2">Acetyltransferase, GNAT family</fullName>
    </submittedName>
</protein>